<feature type="signal peptide" evidence="2">
    <location>
        <begin position="1"/>
        <end position="22"/>
    </location>
</feature>
<organism evidence="4 5">
    <name type="scientific">Colwellia asteriadis</name>
    <dbReference type="NCBI Taxonomy" id="517723"/>
    <lineage>
        <taxon>Bacteria</taxon>
        <taxon>Pseudomonadati</taxon>
        <taxon>Pseudomonadota</taxon>
        <taxon>Gammaproteobacteria</taxon>
        <taxon>Alteromonadales</taxon>
        <taxon>Colwelliaceae</taxon>
        <taxon>Colwellia</taxon>
    </lineage>
</organism>
<keyword evidence="1 2" id="KW-0732">Signal</keyword>
<dbReference type="Pfam" id="PF13505">
    <property type="entry name" value="OMP_b-brl"/>
    <property type="match status" value="1"/>
</dbReference>
<proteinExistence type="predicted"/>
<reference evidence="4 5" key="1">
    <citation type="journal article" date="2019" name="Int. J. Syst. Evol. Microbiol.">
        <title>The Global Catalogue of Microorganisms (GCM) 10K type strain sequencing project: providing services to taxonomists for standard genome sequencing and annotation.</title>
        <authorList>
            <consortium name="The Broad Institute Genomics Platform"/>
            <consortium name="The Broad Institute Genome Sequencing Center for Infectious Disease"/>
            <person name="Wu L."/>
            <person name="Ma J."/>
        </authorList>
    </citation>
    <scope>NUCLEOTIDE SEQUENCE [LARGE SCALE GENOMIC DNA]</scope>
    <source>
        <strain evidence="4 5">JCM 15608</strain>
    </source>
</reference>
<keyword evidence="5" id="KW-1185">Reference proteome</keyword>
<gene>
    <name evidence="4" type="ORF">GCM10009111_09090</name>
</gene>
<feature type="chain" id="PRO_5045313883" description="Outer membrane protein beta-barrel domain-containing protein" evidence="2">
    <location>
        <begin position="23"/>
        <end position="199"/>
    </location>
</feature>
<name>A0ABN1L4J1_9GAMM</name>
<evidence type="ECO:0000259" key="3">
    <source>
        <dbReference type="Pfam" id="PF13505"/>
    </source>
</evidence>
<dbReference type="Proteomes" id="UP001500021">
    <property type="component" value="Unassembled WGS sequence"/>
</dbReference>
<accession>A0ABN1L4J1</accession>
<evidence type="ECO:0000256" key="2">
    <source>
        <dbReference type="SAM" id="SignalP"/>
    </source>
</evidence>
<feature type="domain" description="Outer membrane protein beta-barrel" evidence="3">
    <location>
        <begin position="9"/>
        <end position="199"/>
    </location>
</feature>
<dbReference type="InterPro" id="IPR027385">
    <property type="entry name" value="Beta-barrel_OMP"/>
</dbReference>
<dbReference type="SUPFAM" id="SSF56925">
    <property type="entry name" value="OMPA-like"/>
    <property type="match status" value="1"/>
</dbReference>
<protein>
    <recommendedName>
        <fullName evidence="3">Outer membrane protein beta-barrel domain-containing protein</fullName>
    </recommendedName>
</protein>
<dbReference type="EMBL" id="BAAAFA010000002">
    <property type="protein sequence ID" value="GAA0813546.1"/>
    <property type="molecule type" value="Genomic_DNA"/>
</dbReference>
<evidence type="ECO:0000313" key="4">
    <source>
        <dbReference type="EMBL" id="GAA0813546.1"/>
    </source>
</evidence>
<evidence type="ECO:0000256" key="1">
    <source>
        <dbReference type="ARBA" id="ARBA00022729"/>
    </source>
</evidence>
<comment type="caution">
    <text evidence="4">The sequence shown here is derived from an EMBL/GenBank/DDBJ whole genome shotgun (WGS) entry which is preliminary data.</text>
</comment>
<evidence type="ECO:0000313" key="5">
    <source>
        <dbReference type="Proteomes" id="UP001500021"/>
    </source>
</evidence>
<sequence>MKRLLPALSLLSIALFSTAAFSQESKHSVGINVGIASGEYKNSSKDGDGFIQSYLYYNYQAFEHISFEIAYSGATEFDDWDCDEDEDDNSWTCSFNSNQNIFNLRANEFELNSAVIAIKGNLPISKRNSLYGKIGAQYYDYDFSLNDYNIEGDNGVGTLLEAGWQYQWDMGIGMNAGLRYQDLGDLSFISSNVGISYLF</sequence>
<dbReference type="InterPro" id="IPR011250">
    <property type="entry name" value="OMP/PagP_B-barrel"/>
</dbReference>
<dbReference type="RefSeq" id="WP_343815489.1">
    <property type="nucleotide sequence ID" value="NZ_BAAAFA010000002.1"/>
</dbReference>
<dbReference type="Gene3D" id="2.40.160.20">
    <property type="match status" value="1"/>
</dbReference>